<gene>
    <name evidence="2" type="ORF">SVUK_LOCUS3917</name>
</gene>
<feature type="compositionally biased region" description="Polar residues" evidence="1">
    <location>
        <begin position="100"/>
        <end position="113"/>
    </location>
</feature>
<evidence type="ECO:0000313" key="2">
    <source>
        <dbReference type="EMBL" id="VDM68919.1"/>
    </source>
</evidence>
<name>A0A3P7IPK4_STRVU</name>
<evidence type="ECO:0000256" key="1">
    <source>
        <dbReference type="SAM" id="MobiDB-lite"/>
    </source>
</evidence>
<feature type="region of interest" description="Disordered" evidence="1">
    <location>
        <begin position="98"/>
        <end position="127"/>
    </location>
</feature>
<dbReference type="AlphaFoldDB" id="A0A3P7IPK4"/>
<accession>A0A3P7IPK4</accession>
<reference evidence="2 3" key="1">
    <citation type="submission" date="2018-11" db="EMBL/GenBank/DDBJ databases">
        <authorList>
            <consortium name="Pathogen Informatics"/>
        </authorList>
    </citation>
    <scope>NUCLEOTIDE SEQUENCE [LARGE SCALE GENOMIC DNA]</scope>
</reference>
<sequence>MDELLASRDASSQNEKQDIDDASFLTAQENLTMNRSFLTDDDSFITVKSDISDTSRDNSYELLHHDLTITEESTKETHADSFLSPTVPMNAAKEAKENEITNLRYQRPLQQDLDNVKLDGNSEANRK</sequence>
<dbReference type="Proteomes" id="UP000270094">
    <property type="component" value="Unassembled WGS sequence"/>
</dbReference>
<evidence type="ECO:0000313" key="3">
    <source>
        <dbReference type="Proteomes" id="UP000270094"/>
    </source>
</evidence>
<protein>
    <submittedName>
        <fullName evidence="2">Uncharacterized protein</fullName>
    </submittedName>
</protein>
<dbReference type="EMBL" id="UYYB01010435">
    <property type="protein sequence ID" value="VDM68919.1"/>
    <property type="molecule type" value="Genomic_DNA"/>
</dbReference>
<feature type="region of interest" description="Disordered" evidence="1">
    <location>
        <begin position="1"/>
        <end position="22"/>
    </location>
</feature>
<organism evidence="2 3">
    <name type="scientific">Strongylus vulgaris</name>
    <name type="common">Blood worm</name>
    <dbReference type="NCBI Taxonomy" id="40348"/>
    <lineage>
        <taxon>Eukaryota</taxon>
        <taxon>Metazoa</taxon>
        <taxon>Ecdysozoa</taxon>
        <taxon>Nematoda</taxon>
        <taxon>Chromadorea</taxon>
        <taxon>Rhabditida</taxon>
        <taxon>Rhabditina</taxon>
        <taxon>Rhabditomorpha</taxon>
        <taxon>Strongyloidea</taxon>
        <taxon>Strongylidae</taxon>
        <taxon>Strongylus</taxon>
    </lineage>
</organism>
<proteinExistence type="predicted"/>
<keyword evidence="3" id="KW-1185">Reference proteome</keyword>